<evidence type="ECO:0000259" key="7">
    <source>
        <dbReference type="Pfam" id="PF08281"/>
    </source>
</evidence>
<feature type="transmembrane region" description="Helical" evidence="6">
    <location>
        <begin position="190"/>
        <end position="210"/>
    </location>
</feature>
<proteinExistence type="inferred from homology"/>
<dbReference type="SUPFAM" id="SSF88659">
    <property type="entry name" value="Sigma3 and sigma4 domains of RNA polymerase sigma factors"/>
    <property type="match status" value="1"/>
</dbReference>
<reference evidence="8 9" key="2">
    <citation type="submission" date="2020-03" db="EMBL/GenBank/DDBJ databases">
        <authorList>
            <person name="Ichikawa N."/>
            <person name="Kimura A."/>
            <person name="Kitahashi Y."/>
            <person name="Uohara A."/>
        </authorList>
    </citation>
    <scope>NUCLEOTIDE SEQUENCE [LARGE SCALE GENOMIC DNA]</scope>
    <source>
        <strain evidence="8 9">NBRC 108639</strain>
    </source>
</reference>
<accession>A0A6V8K956</accession>
<keyword evidence="5" id="KW-0804">Transcription</keyword>
<evidence type="ECO:0000256" key="6">
    <source>
        <dbReference type="SAM" id="Phobius"/>
    </source>
</evidence>
<keyword evidence="9" id="KW-1185">Reference proteome</keyword>
<evidence type="ECO:0000313" key="8">
    <source>
        <dbReference type="EMBL" id="GFJ77265.1"/>
    </source>
</evidence>
<gene>
    <name evidence="8" type="ORF">Phou_014450</name>
</gene>
<dbReference type="Gene3D" id="1.10.10.10">
    <property type="entry name" value="Winged helix-like DNA-binding domain superfamily/Winged helix DNA-binding domain"/>
    <property type="match status" value="1"/>
</dbReference>
<evidence type="ECO:0000256" key="1">
    <source>
        <dbReference type="ARBA" id="ARBA00010641"/>
    </source>
</evidence>
<dbReference type="AlphaFoldDB" id="A0A6V8K956"/>
<evidence type="ECO:0000256" key="4">
    <source>
        <dbReference type="ARBA" id="ARBA00023125"/>
    </source>
</evidence>
<organism evidence="8 9">
    <name type="scientific">Phytohabitans houttuyneae</name>
    <dbReference type="NCBI Taxonomy" id="1076126"/>
    <lineage>
        <taxon>Bacteria</taxon>
        <taxon>Bacillati</taxon>
        <taxon>Actinomycetota</taxon>
        <taxon>Actinomycetes</taxon>
        <taxon>Micromonosporales</taxon>
        <taxon>Micromonosporaceae</taxon>
    </lineage>
</organism>
<evidence type="ECO:0000313" key="9">
    <source>
        <dbReference type="Proteomes" id="UP000482800"/>
    </source>
</evidence>
<dbReference type="InterPro" id="IPR036388">
    <property type="entry name" value="WH-like_DNA-bd_sf"/>
</dbReference>
<name>A0A6V8K956_9ACTN</name>
<dbReference type="GO" id="GO:0003677">
    <property type="term" value="F:DNA binding"/>
    <property type="evidence" value="ECO:0007669"/>
    <property type="project" value="UniProtKB-KW"/>
</dbReference>
<dbReference type="Proteomes" id="UP000482800">
    <property type="component" value="Unassembled WGS sequence"/>
</dbReference>
<dbReference type="InterPro" id="IPR013249">
    <property type="entry name" value="RNA_pol_sigma70_r4_t2"/>
</dbReference>
<keyword evidence="4" id="KW-0238">DNA-binding</keyword>
<sequence>MPTGRTTADLDQFWADWEPLIRRVARSRLSNARVPASLATVDDAAQHVYTKLCEKWPTVEDPGRFALGAVLLPYIFEQVAELKNRSGALALSDDDTPELAEPGPTMEDLILEREIDELLRAALPDALRTLSDLQRQAIELTLSGEHSRAEVGEAMGVAPGTVSSHRARGLSKLAEILGPIVMAISTVLDAIAHSGIVLMVMSVLTFLLIVL</sequence>
<evidence type="ECO:0000256" key="5">
    <source>
        <dbReference type="ARBA" id="ARBA00023163"/>
    </source>
</evidence>
<dbReference type="Pfam" id="PF08281">
    <property type="entry name" value="Sigma70_r4_2"/>
    <property type="match status" value="1"/>
</dbReference>
<evidence type="ECO:0000256" key="2">
    <source>
        <dbReference type="ARBA" id="ARBA00023015"/>
    </source>
</evidence>
<dbReference type="RefSeq" id="WP_173054637.1">
    <property type="nucleotide sequence ID" value="NZ_BAABGO010000088.1"/>
</dbReference>
<keyword evidence="6" id="KW-0472">Membrane</keyword>
<comment type="similarity">
    <text evidence="1">Belongs to the sigma-70 factor family. ECF subfamily.</text>
</comment>
<keyword evidence="3" id="KW-0731">Sigma factor</keyword>
<dbReference type="InterPro" id="IPR014284">
    <property type="entry name" value="RNA_pol_sigma-70_dom"/>
</dbReference>
<reference evidence="8 9" key="1">
    <citation type="submission" date="2020-03" db="EMBL/GenBank/DDBJ databases">
        <title>Whole genome shotgun sequence of Phytohabitans houttuyneae NBRC 108639.</title>
        <authorList>
            <person name="Komaki H."/>
            <person name="Tamura T."/>
        </authorList>
    </citation>
    <scope>NUCLEOTIDE SEQUENCE [LARGE SCALE GENOMIC DNA]</scope>
    <source>
        <strain evidence="8 9">NBRC 108639</strain>
    </source>
</reference>
<dbReference type="PANTHER" id="PTHR43133">
    <property type="entry name" value="RNA POLYMERASE ECF-TYPE SIGMA FACTO"/>
    <property type="match status" value="1"/>
</dbReference>
<dbReference type="GO" id="GO:0016987">
    <property type="term" value="F:sigma factor activity"/>
    <property type="evidence" value="ECO:0007669"/>
    <property type="project" value="UniProtKB-KW"/>
</dbReference>
<dbReference type="InterPro" id="IPR039425">
    <property type="entry name" value="RNA_pol_sigma-70-like"/>
</dbReference>
<dbReference type="InterPro" id="IPR013324">
    <property type="entry name" value="RNA_pol_sigma_r3/r4-like"/>
</dbReference>
<dbReference type="PANTHER" id="PTHR43133:SF8">
    <property type="entry name" value="RNA POLYMERASE SIGMA FACTOR HI_1459-RELATED"/>
    <property type="match status" value="1"/>
</dbReference>
<keyword evidence="2" id="KW-0805">Transcription regulation</keyword>
<protein>
    <recommendedName>
        <fullName evidence="7">RNA polymerase sigma factor 70 region 4 type 2 domain-containing protein</fullName>
    </recommendedName>
</protein>
<comment type="caution">
    <text evidence="8">The sequence shown here is derived from an EMBL/GenBank/DDBJ whole genome shotgun (WGS) entry which is preliminary data.</text>
</comment>
<dbReference type="NCBIfam" id="TIGR02937">
    <property type="entry name" value="sigma70-ECF"/>
    <property type="match status" value="1"/>
</dbReference>
<evidence type="ECO:0000256" key="3">
    <source>
        <dbReference type="ARBA" id="ARBA00023082"/>
    </source>
</evidence>
<feature type="domain" description="RNA polymerase sigma factor 70 region 4 type 2" evidence="7">
    <location>
        <begin position="121"/>
        <end position="173"/>
    </location>
</feature>
<dbReference type="EMBL" id="BLPF01000001">
    <property type="protein sequence ID" value="GFJ77265.1"/>
    <property type="molecule type" value="Genomic_DNA"/>
</dbReference>
<dbReference type="GO" id="GO:0006352">
    <property type="term" value="P:DNA-templated transcription initiation"/>
    <property type="evidence" value="ECO:0007669"/>
    <property type="project" value="InterPro"/>
</dbReference>
<keyword evidence="6" id="KW-1133">Transmembrane helix</keyword>
<keyword evidence="6" id="KW-0812">Transmembrane</keyword>